<dbReference type="InterPro" id="IPR011478">
    <property type="entry name" value="DUF1585"/>
</dbReference>
<organism evidence="6 7">
    <name type="scientific">Stieleria magnilauensis</name>
    <dbReference type="NCBI Taxonomy" id="2527963"/>
    <lineage>
        <taxon>Bacteria</taxon>
        <taxon>Pseudomonadati</taxon>
        <taxon>Planctomycetota</taxon>
        <taxon>Planctomycetia</taxon>
        <taxon>Pirellulales</taxon>
        <taxon>Pirellulaceae</taxon>
        <taxon>Stieleria</taxon>
    </lineage>
</organism>
<proteinExistence type="predicted"/>
<accession>A0ABX5XMH4</accession>
<evidence type="ECO:0008006" key="8">
    <source>
        <dbReference type="Google" id="ProtNLM"/>
    </source>
</evidence>
<evidence type="ECO:0000313" key="6">
    <source>
        <dbReference type="EMBL" id="QDV82165.1"/>
    </source>
</evidence>
<sequence>MSCQTHIVRATLVGLLFAQVSRADTIDPAITALVETSCIACHDSSTETSLDFESVGGLADPEAFRMWVKVFDRIQGGTMPPESEERPDPAVLKSATGTLEARLRKFSRSGQDTAGRVPARRLTKREYGYTLQDLLDIEGDVTNHLPDEVESGSFDTVGSTQRLSAIHMDGLLRAADDALGLAISLGPNPYHEQTFDLENNAFLNDFHEKPLELGGNISRRLDEGVALFRDVDYLIQSGILGLQVNAPGTYRIKATLEAFQSKQPVTYKIIVKQPSGGATIVRLGDLLPDNPEAIEVNAYLNPGDNFYVTLESDDSVFIGLATQGAKNYTGSGLAIRSLGVAGPIQQQWPPKSTRELLVGVELVTNEQNGSTIVELSKPRIEHVREIVDEFAERAFRRPVDAAELESFVDLALPGIEEGLSFDEVIRVPLRSVLCSPQFLMHSGQPGQLDPHSLASRLSYFLWKSLPDDELLDAARRGKLTEATELSRQVERMLADDRSQRFVNDFIGQWLRLDRVNATSPDEKLYPEFDEPLGDAIPQETRSFFTTLIRENASLTHLIDADYTFVNRRLAQHYGMQGIEGQHFRKVKLAEGSPRGGVLTQAAILKTTANGTVTSPVTRGNFVLTSLLGTPPSPPPPGVGSIEPDTRGKTTIREILRAHRDNASCNTCHRMIDPPGFALESFDPIGGLRTHYRANGAGEGFFAKVSQATYHNGPRVDSSSVTADGREFSGIKEFKNLLMEQKEQVARNVVSQLIVYSTGGEIEFADRDVIDEILKNTEKGNYPMRDLIHAVVHSRLFREK</sequence>
<dbReference type="InterPro" id="IPR013036">
    <property type="entry name" value="DUF1587"/>
</dbReference>
<feature type="domain" description="DUF1587" evidence="2">
    <location>
        <begin position="120"/>
        <end position="183"/>
    </location>
</feature>
<name>A0ABX5XMH4_9BACT</name>
<dbReference type="InterPro" id="IPR013043">
    <property type="entry name" value="DUF1595"/>
</dbReference>
<evidence type="ECO:0000259" key="5">
    <source>
        <dbReference type="Pfam" id="PF07637"/>
    </source>
</evidence>
<dbReference type="RefSeq" id="WP_145207866.1">
    <property type="nucleotide sequence ID" value="NZ_CP036432.1"/>
</dbReference>
<evidence type="ECO:0000313" key="7">
    <source>
        <dbReference type="Proteomes" id="UP000318081"/>
    </source>
</evidence>
<evidence type="ECO:0000259" key="1">
    <source>
        <dbReference type="Pfam" id="PF07624"/>
    </source>
</evidence>
<feature type="domain" description="DUF1588" evidence="3">
    <location>
        <begin position="594"/>
        <end position="690"/>
    </location>
</feature>
<dbReference type="InterPro" id="IPR013039">
    <property type="entry name" value="DUF1588"/>
</dbReference>
<dbReference type="Proteomes" id="UP000318081">
    <property type="component" value="Chromosome"/>
</dbReference>
<evidence type="ECO:0000259" key="3">
    <source>
        <dbReference type="Pfam" id="PF07627"/>
    </source>
</evidence>
<dbReference type="Pfam" id="PF07624">
    <property type="entry name" value="PSD2"/>
    <property type="match status" value="1"/>
</dbReference>
<dbReference type="Pfam" id="PF07627">
    <property type="entry name" value="PSCyt3"/>
    <property type="match status" value="1"/>
</dbReference>
<feature type="domain" description="DUF1585" evidence="1">
    <location>
        <begin position="723"/>
        <end position="796"/>
    </location>
</feature>
<dbReference type="Pfam" id="PF07626">
    <property type="entry name" value="PSD3"/>
    <property type="match status" value="1"/>
</dbReference>
<feature type="domain" description="DUF1592" evidence="4">
    <location>
        <begin position="448"/>
        <end position="575"/>
    </location>
</feature>
<dbReference type="EMBL" id="CP036432">
    <property type="protein sequence ID" value="QDV82165.1"/>
    <property type="molecule type" value="Genomic_DNA"/>
</dbReference>
<feature type="domain" description="DUF1595" evidence="5">
    <location>
        <begin position="383"/>
        <end position="440"/>
    </location>
</feature>
<dbReference type="Pfam" id="PF07637">
    <property type="entry name" value="PSD5"/>
    <property type="match status" value="1"/>
</dbReference>
<evidence type="ECO:0000259" key="2">
    <source>
        <dbReference type="Pfam" id="PF07626"/>
    </source>
</evidence>
<dbReference type="InterPro" id="IPR013042">
    <property type="entry name" value="DUF1592"/>
</dbReference>
<reference evidence="6 7" key="1">
    <citation type="submission" date="2019-02" db="EMBL/GenBank/DDBJ databases">
        <title>Deep-cultivation of Planctomycetes and their phenomic and genomic characterization uncovers novel biology.</title>
        <authorList>
            <person name="Wiegand S."/>
            <person name="Jogler M."/>
            <person name="Boedeker C."/>
            <person name="Pinto D."/>
            <person name="Vollmers J."/>
            <person name="Rivas-Marin E."/>
            <person name="Kohn T."/>
            <person name="Peeters S.H."/>
            <person name="Heuer A."/>
            <person name="Rast P."/>
            <person name="Oberbeckmann S."/>
            <person name="Bunk B."/>
            <person name="Jeske O."/>
            <person name="Meyerdierks A."/>
            <person name="Storesund J.E."/>
            <person name="Kallscheuer N."/>
            <person name="Luecker S."/>
            <person name="Lage O.M."/>
            <person name="Pohl T."/>
            <person name="Merkel B.J."/>
            <person name="Hornburger P."/>
            <person name="Mueller R.-W."/>
            <person name="Bruemmer F."/>
            <person name="Labrenz M."/>
            <person name="Spormann A.M."/>
            <person name="Op den Camp H."/>
            <person name="Overmann J."/>
            <person name="Amann R."/>
            <person name="Jetten M.S.M."/>
            <person name="Mascher T."/>
            <person name="Medema M.H."/>
            <person name="Devos D.P."/>
            <person name="Kaster A.-K."/>
            <person name="Ovreas L."/>
            <person name="Rohde M."/>
            <person name="Galperin M.Y."/>
            <person name="Jogler C."/>
        </authorList>
    </citation>
    <scope>NUCLEOTIDE SEQUENCE [LARGE SCALE GENOMIC DNA]</scope>
    <source>
        <strain evidence="6 7">TBK1r</strain>
    </source>
</reference>
<protein>
    <recommendedName>
        <fullName evidence="8">Planctomycete cytochrome C</fullName>
    </recommendedName>
</protein>
<dbReference type="Pfam" id="PF07631">
    <property type="entry name" value="PSD4"/>
    <property type="match status" value="1"/>
</dbReference>
<gene>
    <name evidence="6" type="ORF">TBK1r_10900</name>
</gene>
<keyword evidence="7" id="KW-1185">Reference proteome</keyword>
<evidence type="ECO:0000259" key="4">
    <source>
        <dbReference type="Pfam" id="PF07631"/>
    </source>
</evidence>